<keyword evidence="1" id="KW-0812">Transmembrane</keyword>
<feature type="transmembrane region" description="Helical" evidence="1">
    <location>
        <begin position="226"/>
        <end position="244"/>
    </location>
</feature>
<dbReference type="RefSeq" id="WP_126822771.1">
    <property type="nucleotide sequence ID" value="NZ_JBHLWU010000001.1"/>
</dbReference>
<evidence type="ECO:0000256" key="1">
    <source>
        <dbReference type="SAM" id="Phobius"/>
    </source>
</evidence>
<keyword evidence="1" id="KW-0472">Membrane</keyword>
<dbReference type="EMBL" id="NGJZ01000001">
    <property type="protein sequence ID" value="RSU08300.1"/>
    <property type="molecule type" value="Genomic_DNA"/>
</dbReference>
<sequence>MTIYTMTKFKLKKYIQHAGIFWLTIATMSIVIPAILFFCAGTSGTSSFSFENIEILLFFFIAMVSSSLSIQYLPLFFQYNLSRKSQFISSVLSALLGSTLFCIAYFITINLTPLLSNVSIKSDLINFYSHYFSNHLANQVLVFLLFLSISYTLSIFIIVFRTTLLLLSKLQKIICIVIIIVISQLVSLTSTDSPATFSLTLVEVLKHLIGYTQNGQEVSLNPLNPVVYLSIFTLILIGCYYFLMNKIEMRHLIKN</sequence>
<gene>
    <name evidence="2" type="ORF">CBF30_03405</name>
</gene>
<keyword evidence="3" id="KW-1185">Reference proteome</keyword>
<feature type="transmembrane region" description="Helical" evidence="1">
    <location>
        <begin position="87"/>
        <end position="107"/>
    </location>
</feature>
<dbReference type="AlphaFoldDB" id="A0A430AJL8"/>
<feature type="transmembrane region" description="Helical" evidence="1">
    <location>
        <begin position="20"/>
        <end position="43"/>
    </location>
</feature>
<accession>A0A430AJL8</accession>
<evidence type="ECO:0000313" key="2">
    <source>
        <dbReference type="EMBL" id="RSU08300.1"/>
    </source>
</evidence>
<reference evidence="2 3" key="1">
    <citation type="submission" date="2017-05" db="EMBL/GenBank/DDBJ databases">
        <title>Vagococcus spp. assemblies.</title>
        <authorList>
            <person name="Gulvik C.A."/>
        </authorList>
    </citation>
    <scope>NUCLEOTIDE SEQUENCE [LARGE SCALE GENOMIC DNA]</scope>
    <source>
        <strain evidence="2 3">DSM 24756</strain>
    </source>
</reference>
<proteinExistence type="predicted"/>
<keyword evidence="1" id="KW-1133">Transmembrane helix</keyword>
<protein>
    <submittedName>
        <fullName evidence="2">Uncharacterized protein</fullName>
    </submittedName>
</protein>
<evidence type="ECO:0000313" key="3">
    <source>
        <dbReference type="Proteomes" id="UP000288669"/>
    </source>
</evidence>
<name>A0A430AJL8_9ENTE</name>
<organism evidence="2 3">
    <name type="scientific">Vagococcus entomophilus</name>
    <dbReference type="NCBI Taxonomy" id="1160095"/>
    <lineage>
        <taxon>Bacteria</taxon>
        <taxon>Bacillati</taxon>
        <taxon>Bacillota</taxon>
        <taxon>Bacilli</taxon>
        <taxon>Lactobacillales</taxon>
        <taxon>Enterococcaceae</taxon>
        <taxon>Vagococcus</taxon>
    </lineage>
</organism>
<feature type="transmembrane region" description="Helical" evidence="1">
    <location>
        <begin position="140"/>
        <end position="161"/>
    </location>
</feature>
<comment type="caution">
    <text evidence="2">The sequence shown here is derived from an EMBL/GenBank/DDBJ whole genome shotgun (WGS) entry which is preliminary data.</text>
</comment>
<dbReference type="Proteomes" id="UP000288669">
    <property type="component" value="Unassembled WGS sequence"/>
</dbReference>
<feature type="transmembrane region" description="Helical" evidence="1">
    <location>
        <begin position="55"/>
        <end position="75"/>
    </location>
</feature>
<feature type="transmembrane region" description="Helical" evidence="1">
    <location>
        <begin position="173"/>
        <end position="191"/>
    </location>
</feature>